<protein>
    <submittedName>
        <fullName evidence="1">Uncharacterized protein</fullName>
    </submittedName>
</protein>
<dbReference type="EMBL" id="CAJNOU010016022">
    <property type="protein sequence ID" value="CAF1574034.1"/>
    <property type="molecule type" value="Genomic_DNA"/>
</dbReference>
<name>A0A815YRP9_9BILA</name>
<proteinExistence type="predicted"/>
<accession>A0A815YRP9</accession>
<reference evidence="1" key="1">
    <citation type="submission" date="2021-02" db="EMBL/GenBank/DDBJ databases">
        <authorList>
            <person name="Nowell W R."/>
        </authorList>
    </citation>
    <scope>NUCLEOTIDE SEQUENCE</scope>
</reference>
<organism evidence="1 2">
    <name type="scientific">Rotaria sordida</name>
    <dbReference type="NCBI Taxonomy" id="392033"/>
    <lineage>
        <taxon>Eukaryota</taxon>
        <taxon>Metazoa</taxon>
        <taxon>Spiralia</taxon>
        <taxon>Gnathifera</taxon>
        <taxon>Rotifera</taxon>
        <taxon>Eurotatoria</taxon>
        <taxon>Bdelloidea</taxon>
        <taxon>Philodinida</taxon>
        <taxon>Philodinidae</taxon>
        <taxon>Rotaria</taxon>
    </lineage>
</organism>
<evidence type="ECO:0000313" key="2">
    <source>
        <dbReference type="Proteomes" id="UP000663889"/>
    </source>
</evidence>
<comment type="caution">
    <text evidence="1">The sequence shown here is derived from an EMBL/GenBank/DDBJ whole genome shotgun (WGS) entry which is preliminary data.</text>
</comment>
<dbReference type="Proteomes" id="UP000663889">
    <property type="component" value="Unassembled WGS sequence"/>
</dbReference>
<evidence type="ECO:0000313" key="1">
    <source>
        <dbReference type="EMBL" id="CAF1574034.1"/>
    </source>
</evidence>
<feature type="non-terminal residue" evidence="1">
    <location>
        <position position="1"/>
    </location>
</feature>
<dbReference type="AlphaFoldDB" id="A0A815YRP9"/>
<gene>
    <name evidence="1" type="ORF">SEV965_LOCUS39696</name>
</gene>
<sequence>TIESLLKLYTLETPFYRKLLLWPSPLKFPLLMHLSDLKQRYYPGYFYRGVQLTQHE</sequence>